<dbReference type="SUPFAM" id="SSF75516">
    <property type="entry name" value="Pheromone-binding domain of LuxR-like quorum-sensing transcription factors"/>
    <property type="match status" value="1"/>
</dbReference>
<dbReference type="PROSITE" id="PS50043">
    <property type="entry name" value="HTH_LUXR_2"/>
    <property type="match status" value="1"/>
</dbReference>
<dbReference type="GO" id="GO:0003677">
    <property type="term" value="F:DNA binding"/>
    <property type="evidence" value="ECO:0007669"/>
    <property type="project" value="UniProtKB-KW"/>
</dbReference>
<dbReference type="Gene3D" id="3.30.450.80">
    <property type="entry name" value="Transcription factor LuxR-like, autoinducer-binding domain"/>
    <property type="match status" value="1"/>
</dbReference>
<dbReference type="AlphaFoldDB" id="A0AAE3G385"/>
<dbReference type="PANTHER" id="PTHR44688">
    <property type="entry name" value="DNA-BINDING TRANSCRIPTIONAL ACTIVATOR DEVR_DOSR"/>
    <property type="match status" value="1"/>
</dbReference>
<dbReference type="Pfam" id="PF00196">
    <property type="entry name" value="GerE"/>
    <property type="match status" value="1"/>
</dbReference>
<evidence type="ECO:0000256" key="2">
    <source>
        <dbReference type="ARBA" id="ARBA00023125"/>
    </source>
</evidence>
<evidence type="ECO:0000256" key="1">
    <source>
        <dbReference type="ARBA" id="ARBA00023015"/>
    </source>
</evidence>
<keyword evidence="6" id="KW-1185">Reference proteome</keyword>
<evidence type="ECO:0000313" key="5">
    <source>
        <dbReference type="EMBL" id="MCP1674612.1"/>
    </source>
</evidence>
<dbReference type="InterPro" id="IPR036693">
    <property type="entry name" value="TF_LuxR_autoind-bd_dom_sf"/>
</dbReference>
<organism evidence="5 6">
    <name type="scientific">Natronocella acetinitrilica</name>
    <dbReference type="NCBI Taxonomy" id="414046"/>
    <lineage>
        <taxon>Bacteria</taxon>
        <taxon>Pseudomonadati</taxon>
        <taxon>Pseudomonadota</taxon>
        <taxon>Gammaproteobacteria</taxon>
        <taxon>Chromatiales</taxon>
        <taxon>Ectothiorhodospiraceae</taxon>
        <taxon>Natronocella</taxon>
    </lineage>
</organism>
<dbReference type="SUPFAM" id="SSF46894">
    <property type="entry name" value="C-terminal effector domain of the bipartite response regulators"/>
    <property type="match status" value="1"/>
</dbReference>
<keyword evidence="1" id="KW-0805">Transcription regulation</keyword>
<accession>A0AAE3G385</accession>
<evidence type="ECO:0000259" key="4">
    <source>
        <dbReference type="PROSITE" id="PS50043"/>
    </source>
</evidence>
<dbReference type="GO" id="GO:0006355">
    <property type="term" value="P:regulation of DNA-templated transcription"/>
    <property type="evidence" value="ECO:0007669"/>
    <property type="project" value="InterPro"/>
</dbReference>
<dbReference type="InterPro" id="IPR036388">
    <property type="entry name" value="WH-like_DNA-bd_sf"/>
</dbReference>
<dbReference type="InterPro" id="IPR016032">
    <property type="entry name" value="Sig_transdc_resp-reg_C-effctor"/>
</dbReference>
<gene>
    <name evidence="5" type="ORF">J2T57_001714</name>
</gene>
<evidence type="ECO:0000313" key="6">
    <source>
        <dbReference type="Proteomes" id="UP001205843"/>
    </source>
</evidence>
<dbReference type="Gene3D" id="1.10.10.10">
    <property type="entry name" value="Winged helix-like DNA-binding domain superfamily/Winged helix DNA-binding domain"/>
    <property type="match status" value="1"/>
</dbReference>
<sequence>MNEPAEQIMSALAAAGSREELYDVCDQICEMHGFDYFHYTAQFVSSLVRPTVLIVDAMPPGWRERYVEEGFFAVDPIARYSERNLLPATWREAMMRSPASERLGQLKAAARAAGLAGGVVAPARGLAGDVSLLVLASRRGGEDQEQRYRALLPTMHYYAGALHQAAAALALHSEDYAYDIPAMSARESECLFWAAEGKTAEETGVILDIARATVEYHLTKATQKLGASGRQQTVAKAMALGLIRPQLSEASFRQPLAEHLAPGRLRTGGRR</sequence>
<protein>
    <submittedName>
        <fullName evidence="5">LuxR family transcriptional activator of bioluminescence operon</fullName>
    </submittedName>
</protein>
<reference evidence="5" key="1">
    <citation type="submission" date="2022-03" db="EMBL/GenBank/DDBJ databases">
        <title>Genomic Encyclopedia of Type Strains, Phase III (KMG-III): the genomes of soil and plant-associated and newly described type strains.</title>
        <authorList>
            <person name="Whitman W."/>
        </authorList>
    </citation>
    <scope>NUCLEOTIDE SEQUENCE</scope>
    <source>
        <strain evidence="5">ANL 6-2</strain>
    </source>
</reference>
<feature type="domain" description="HTH luxR-type" evidence="4">
    <location>
        <begin position="176"/>
        <end position="241"/>
    </location>
</feature>
<keyword evidence="2" id="KW-0238">DNA-binding</keyword>
<dbReference type="Pfam" id="PF03472">
    <property type="entry name" value="Autoind_bind"/>
    <property type="match status" value="1"/>
</dbReference>
<dbReference type="RefSeq" id="WP_253476739.1">
    <property type="nucleotide sequence ID" value="NZ_JALJXV010000003.1"/>
</dbReference>
<evidence type="ECO:0000256" key="3">
    <source>
        <dbReference type="ARBA" id="ARBA00023163"/>
    </source>
</evidence>
<dbReference type="Proteomes" id="UP001205843">
    <property type="component" value="Unassembled WGS sequence"/>
</dbReference>
<comment type="caution">
    <text evidence="5">The sequence shown here is derived from an EMBL/GenBank/DDBJ whole genome shotgun (WGS) entry which is preliminary data.</text>
</comment>
<dbReference type="PRINTS" id="PR00038">
    <property type="entry name" value="HTHLUXR"/>
</dbReference>
<dbReference type="InterPro" id="IPR005143">
    <property type="entry name" value="TF_LuxR_autoind-bd_dom"/>
</dbReference>
<dbReference type="SMART" id="SM00421">
    <property type="entry name" value="HTH_LUXR"/>
    <property type="match status" value="1"/>
</dbReference>
<dbReference type="CDD" id="cd06170">
    <property type="entry name" value="LuxR_C_like"/>
    <property type="match status" value="1"/>
</dbReference>
<name>A0AAE3G385_9GAMM</name>
<proteinExistence type="predicted"/>
<dbReference type="InterPro" id="IPR000792">
    <property type="entry name" value="Tscrpt_reg_LuxR_C"/>
</dbReference>
<keyword evidence="3" id="KW-0804">Transcription</keyword>
<dbReference type="EMBL" id="JALJXV010000003">
    <property type="protein sequence ID" value="MCP1674612.1"/>
    <property type="molecule type" value="Genomic_DNA"/>
</dbReference>
<dbReference type="PANTHER" id="PTHR44688:SF16">
    <property type="entry name" value="DNA-BINDING TRANSCRIPTIONAL ACTIVATOR DEVR_DOSR"/>
    <property type="match status" value="1"/>
</dbReference>